<dbReference type="RefSeq" id="WP_377277282.1">
    <property type="nucleotide sequence ID" value="NZ_JBHSGL010000005.1"/>
</dbReference>
<evidence type="ECO:0000313" key="2">
    <source>
        <dbReference type="Proteomes" id="UP001595932"/>
    </source>
</evidence>
<dbReference type="Proteomes" id="UP001595932">
    <property type="component" value="Unassembled WGS sequence"/>
</dbReference>
<keyword evidence="2" id="KW-1185">Reference proteome</keyword>
<comment type="caution">
    <text evidence="1">The sequence shown here is derived from an EMBL/GenBank/DDBJ whole genome shotgun (WGS) entry which is preliminary data.</text>
</comment>
<sequence>MRALGWKDVFTVSRILKKMQVRFEYQEGMTMEQMGTRFFQAFIENVGDAEKEVTAFFADLKGVKPSVVEKYTMKETMDVMKEFKEQPDLQSFFTSVSSSMKQQP</sequence>
<name>A0ABV9MAR3_9BACL</name>
<reference evidence="2" key="1">
    <citation type="journal article" date="2019" name="Int. J. Syst. Evol. Microbiol.">
        <title>The Global Catalogue of Microorganisms (GCM) 10K type strain sequencing project: providing services to taxonomists for standard genome sequencing and annotation.</title>
        <authorList>
            <consortium name="The Broad Institute Genomics Platform"/>
            <consortium name="The Broad Institute Genome Sequencing Center for Infectious Disease"/>
            <person name="Wu L."/>
            <person name="Ma J."/>
        </authorList>
    </citation>
    <scope>NUCLEOTIDE SEQUENCE [LARGE SCALE GENOMIC DNA]</scope>
    <source>
        <strain evidence="2">CGMCC 1.12151</strain>
    </source>
</reference>
<evidence type="ECO:0000313" key="1">
    <source>
        <dbReference type="EMBL" id="MFC4712230.1"/>
    </source>
</evidence>
<dbReference type="EMBL" id="JBHSGL010000005">
    <property type="protein sequence ID" value="MFC4712230.1"/>
    <property type="molecule type" value="Genomic_DNA"/>
</dbReference>
<accession>A0ABV9MAR3</accession>
<proteinExistence type="predicted"/>
<organism evidence="1 2">
    <name type="scientific">Planococcus dechangensis</name>
    <dbReference type="NCBI Taxonomy" id="1176255"/>
    <lineage>
        <taxon>Bacteria</taxon>
        <taxon>Bacillati</taxon>
        <taxon>Bacillota</taxon>
        <taxon>Bacilli</taxon>
        <taxon>Bacillales</taxon>
        <taxon>Caryophanaceae</taxon>
        <taxon>Planococcus</taxon>
    </lineage>
</organism>
<gene>
    <name evidence="1" type="ORF">ACFO5U_05160</name>
</gene>
<protein>
    <submittedName>
        <fullName evidence="1">Uncharacterized protein</fullName>
    </submittedName>
</protein>